<protein>
    <submittedName>
        <fullName evidence="4">V-type ATP synthase subunit C</fullName>
    </submittedName>
</protein>
<proteinExistence type="inferred from homology"/>
<dbReference type="InterPro" id="IPR050873">
    <property type="entry name" value="V-ATPase_V0D/AC39_subunit"/>
</dbReference>
<evidence type="ECO:0000256" key="3">
    <source>
        <dbReference type="ARBA" id="ARBA00023065"/>
    </source>
</evidence>
<dbReference type="PANTHER" id="PTHR38682">
    <property type="entry name" value="V-TYPE ATP SYNTHASE SUBUNIT C"/>
    <property type="match status" value="1"/>
</dbReference>
<dbReference type="Gene3D" id="1.20.1690.10">
    <property type="entry name" value="V-type ATP synthase subunit C domain"/>
    <property type="match status" value="2"/>
</dbReference>
<dbReference type="InterPro" id="IPR002843">
    <property type="entry name" value="ATPase_V0-cplx_csu/dsu"/>
</dbReference>
<sequence length="339" mass="38806">MSERTYSQVNTGISVRETSFVSPSQFEQLLASPSSESREGLLQGTPYALDSHEIKDLSALEARLMAALLAEYQWAFEVSPQSDLVSLFTLKYTYHNLKVYLKHKATERKLGHLLIPIGPYSLDVLEHLVATFSAEHCPAFMAEEVAATWQEFQDYQDLRVLEIGMDLAYFKHLRYLGDSLDHPILKQLVDVTIDFYNAITVKRALDQQKPHSFMHQLLSDEGSLSAHQVIDLLESGQWLTWFYQVNPLDYDLALETYEEKMRTGQLKTVELEYLESLVKFSLLDAGRFEVDGPLPLVRYLYGKELEVTNLRLVLSGLDNGFPLAEIKERMRPIYGQTDL</sequence>
<dbReference type="AlphaFoldDB" id="A0A414CER7"/>
<keyword evidence="3" id="KW-0406">Ion transport</keyword>
<accession>A0A414CER7</accession>
<reference evidence="4 5" key="1">
    <citation type="submission" date="2018-08" db="EMBL/GenBank/DDBJ databases">
        <title>A genome reference for cultivated species of the human gut microbiota.</title>
        <authorList>
            <person name="Zou Y."/>
            <person name="Xue W."/>
            <person name="Luo G."/>
        </authorList>
    </citation>
    <scope>NUCLEOTIDE SEQUENCE [LARGE SCALE GENOMIC DNA]</scope>
    <source>
        <strain evidence="4 5">AM33-3BH</strain>
    </source>
</reference>
<dbReference type="Gene3D" id="1.10.132.50">
    <property type="entry name" value="ATP synthase (C/AC39) subunit, domain 3"/>
    <property type="match status" value="1"/>
</dbReference>
<dbReference type="EMBL" id="QSIO01000005">
    <property type="protein sequence ID" value="RHC93518.1"/>
    <property type="molecule type" value="Genomic_DNA"/>
</dbReference>
<comment type="caution">
    <text evidence="4">The sequence shown here is derived from an EMBL/GenBank/DDBJ whole genome shotgun (WGS) entry which is preliminary data.</text>
</comment>
<dbReference type="GO" id="GO:0046961">
    <property type="term" value="F:proton-transporting ATPase activity, rotational mechanism"/>
    <property type="evidence" value="ECO:0007669"/>
    <property type="project" value="InterPro"/>
</dbReference>
<dbReference type="Pfam" id="PF01992">
    <property type="entry name" value="vATP-synt_AC39"/>
    <property type="match status" value="1"/>
</dbReference>
<dbReference type="InterPro" id="IPR035067">
    <property type="entry name" value="V-type_ATPase_csu/dsu"/>
</dbReference>
<dbReference type="RefSeq" id="WP_118096300.1">
    <property type="nucleotide sequence ID" value="NZ_QSIO01000005.1"/>
</dbReference>
<dbReference type="InterPro" id="IPR044911">
    <property type="entry name" value="V-type_ATPase_csu/dsu_dom_3"/>
</dbReference>
<evidence type="ECO:0000313" key="5">
    <source>
        <dbReference type="Proteomes" id="UP000285773"/>
    </source>
</evidence>
<dbReference type="PANTHER" id="PTHR38682:SF1">
    <property type="entry name" value="V-TYPE ATP SYNTHASE SUBUNIT C"/>
    <property type="match status" value="1"/>
</dbReference>
<evidence type="ECO:0000256" key="1">
    <source>
        <dbReference type="ARBA" id="ARBA00006709"/>
    </source>
</evidence>
<organism evidence="4 5">
    <name type="scientific">Streptococcus parasanguinis</name>
    <dbReference type="NCBI Taxonomy" id="1318"/>
    <lineage>
        <taxon>Bacteria</taxon>
        <taxon>Bacillati</taxon>
        <taxon>Bacillota</taxon>
        <taxon>Bacilli</taxon>
        <taxon>Lactobacillales</taxon>
        <taxon>Streptococcaceae</taxon>
        <taxon>Streptococcus</taxon>
    </lineage>
</organism>
<dbReference type="SUPFAM" id="SSF103486">
    <property type="entry name" value="V-type ATP synthase subunit C"/>
    <property type="match status" value="1"/>
</dbReference>
<evidence type="ECO:0000256" key="2">
    <source>
        <dbReference type="ARBA" id="ARBA00022448"/>
    </source>
</evidence>
<name>A0A414CER7_STRPA</name>
<dbReference type="Proteomes" id="UP000285773">
    <property type="component" value="Unassembled WGS sequence"/>
</dbReference>
<evidence type="ECO:0000313" key="4">
    <source>
        <dbReference type="EMBL" id="RHC93518.1"/>
    </source>
</evidence>
<comment type="similarity">
    <text evidence="1">Belongs to the V-ATPase V0D/AC39 subunit family.</text>
</comment>
<keyword evidence="2" id="KW-0813">Transport</keyword>
<gene>
    <name evidence="4" type="ORF">DW820_10015</name>
</gene>
<dbReference type="InterPro" id="IPR036079">
    <property type="entry name" value="ATPase_csu/dsu_sf"/>
</dbReference>